<accession>A0A518KAZ1</accession>
<reference evidence="1 2" key="1">
    <citation type="submission" date="2019-02" db="EMBL/GenBank/DDBJ databases">
        <title>Deep-cultivation of Planctomycetes and their phenomic and genomic characterization uncovers novel biology.</title>
        <authorList>
            <person name="Wiegand S."/>
            <person name="Jogler M."/>
            <person name="Boedeker C."/>
            <person name="Pinto D."/>
            <person name="Vollmers J."/>
            <person name="Rivas-Marin E."/>
            <person name="Kohn T."/>
            <person name="Peeters S.H."/>
            <person name="Heuer A."/>
            <person name="Rast P."/>
            <person name="Oberbeckmann S."/>
            <person name="Bunk B."/>
            <person name="Jeske O."/>
            <person name="Meyerdierks A."/>
            <person name="Storesund J.E."/>
            <person name="Kallscheuer N."/>
            <person name="Luecker S."/>
            <person name="Lage O.M."/>
            <person name="Pohl T."/>
            <person name="Merkel B.J."/>
            <person name="Hornburger P."/>
            <person name="Mueller R.-W."/>
            <person name="Bruemmer F."/>
            <person name="Labrenz M."/>
            <person name="Spormann A.M."/>
            <person name="Op den Camp H."/>
            <person name="Overmann J."/>
            <person name="Amann R."/>
            <person name="Jetten M.S.M."/>
            <person name="Mascher T."/>
            <person name="Medema M.H."/>
            <person name="Devos D.P."/>
            <person name="Kaster A.-K."/>
            <person name="Ovreas L."/>
            <person name="Rohde M."/>
            <person name="Galperin M.Y."/>
            <person name="Jogler C."/>
        </authorList>
    </citation>
    <scope>NUCLEOTIDE SEQUENCE [LARGE SCALE GENOMIC DNA]</scope>
    <source>
        <strain evidence="1 2">Spa11</strain>
    </source>
</reference>
<dbReference type="AlphaFoldDB" id="A0A518KAZ1"/>
<dbReference type="KEGG" id="bmei:Spa11_31580"/>
<dbReference type="EMBL" id="CP036349">
    <property type="protein sequence ID" value="QDV74949.1"/>
    <property type="molecule type" value="Genomic_DNA"/>
</dbReference>
<evidence type="ECO:0000313" key="2">
    <source>
        <dbReference type="Proteomes" id="UP000316426"/>
    </source>
</evidence>
<name>A0A518KAZ1_9BACT</name>
<keyword evidence="2" id="KW-1185">Reference proteome</keyword>
<gene>
    <name evidence="1" type="ORF">Spa11_31580</name>
</gene>
<dbReference type="RefSeq" id="WP_145113808.1">
    <property type="nucleotide sequence ID" value="NZ_CP036349.1"/>
</dbReference>
<organism evidence="1 2">
    <name type="scientific">Botrimarina mediterranea</name>
    <dbReference type="NCBI Taxonomy" id="2528022"/>
    <lineage>
        <taxon>Bacteria</taxon>
        <taxon>Pseudomonadati</taxon>
        <taxon>Planctomycetota</taxon>
        <taxon>Planctomycetia</taxon>
        <taxon>Pirellulales</taxon>
        <taxon>Lacipirellulaceae</taxon>
        <taxon>Botrimarina</taxon>
    </lineage>
</organism>
<proteinExistence type="predicted"/>
<protein>
    <submittedName>
        <fullName evidence="1">Uncharacterized protein</fullName>
    </submittedName>
</protein>
<sequence length="445" mass="45940">MRVQTLFANTLLVAAVAATGCAGRMAYNLPPASRLMHPGPGVDGPGPGVIPVGNQMMGPGMPEQFGPGGTPPMQYGASPCSYEGQQVQYCEGGSCPVGGGGCYGGGAGGGMAAGPTSQIQFVGEDGLTINWDVASQGMFDSASLFVPGRQDFPQGAIFRLKVSNIPGRAGVTLYPTLEVAPVTSRTDAFLAHAAVPVQFTEEDFDQVMSGNFVTKVIYLPDPEFQELALSGVETLVSTRLDPGVDPVAEADRRGSILAVLRMGSKDLNNPGAGYQENVIPAAYGEGCDNCGPNGGGSSPSFSGPMAGSAGGANMPMGMPTAGFAPTPMPPHMMAGAPQWGMPYTGTPIGLPGPPHLPLGSPAGLRKHTMKNRTRVHLPPPTNAVNISVKQRPGLNYPNPVTHVHVDEVNRAPFNPLHGTVKPGTGIRTALQGAQVYGNHGEQYCE</sequence>
<dbReference type="Proteomes" id="UP000316426">
    <property type="component" value="Chromosome"/>
</dbReference>
<evidence type="ECO:0000313" key="1">
    <source>
        <dbReference type="EMBL" id="QDV74949.1"/>
    </source>
</evidence>
<dbReference type="PROSITE" id="PS51257">
    <property type="entry name" value="PROKAR_LIPOPROTEIN"/>
    <property type="match status" value="1"/>
</dbReference>